<dbReference type="InterPro" id="IPR002347">
    <property type="entry name" value="SDR_fam"/>
</dbReference>
<dbReference type="AlphaFoldDB" id="U2ZXZ7"/>
<evidence type="ECO:0000256" key="1">
    <source>
        <dbReference type="ARBA" id="ARBA00006484"/>
    </source>
</evidence>
<dbReference type="PRINTS" id="PR00081">
    <property type="entry name" value="GDHRDH"/>
</dbReference>
<dbReference type="CDD" id="cd05233">
    <property type="entry name" value="SDR_c"/>
    <property type="match status" value="1"/>
</dbReference>
<keyword evidence="2" id="KW-0560">Oxidoreductase</keyword>
<dbReference type="InterPro" id="IPR020904">
    <property type="entry name" value="Sc_DH/Rdtase_CS"/>
</dbReference>
<evidence type="ECO:0000256" key="2">
    <source>
        <dbReference type="ARBA" id="ARBA00023002"/>
    </source>
</evidence>
<dbReference type="PRINTS" id="PR00080">
    <property type="entry name" value="SDRFAMILY"/>
</dbReference>
<protein>
    <submittedName>
        <fullName evidence="3">Putative oxidoreductase</fullName>
    </submittedName>
</protein>
<comment type="similarity">
    <text evidence="1">Belongs to the short-chain dehydrogenases/reductases (SDR) family.</text>
</comment>
<dbReference type="GO" id="GO:0016491">
    <property type="term" value="F:oxidoreductase activity"/>
    <property type="evidence" value="ECO:0007669"/>
    <property type="project" value="UniProtKB-KW"/>
</dbReference>
<dbReference type="FunFam" id="3.40.50.720:FF:000084">
    <property type="entry name" value="Short-chain dehydrogenase reductase"/>
    <property type="match status" value="1"/>
</dbReference>
<dbReference type="Pfam" id="PF13561">
    <property type="entry name" value="adh_short_C2"/>
    <property type="match status" value="1"/>
</dbReference>
<dbReference type="EMBL" id="BASZ01000008">
    <property type="protein sequence ID" value="GAD50259.1"/>
    <property type="molecule type" value="Genomic_DNA"/>
</dbReference>
<dbReference type="PROSITE" id="PS00061">
    <property type="entry name" value="ADH_SHORT"/>
    <property type="match status" value="1"/>
</dbReference>
<accession>U2ZXZ7</accession>
<dbReference type="InterPro" id="IPR036291">
    <property type="entry name" value="NAD(P)-bd_dom_sf"/>
</dbReference>
<organism evidence="3 4">
    <name type="scientific">Caenibius tardaugens NBRC 16725</name>
    <dbReference type="NCBI Taxonomy" id="1219035"/>
    <lineage>
        <taxon>Bacteria</taxon>
        <taxon>Pseudomonadati</taxon>
        <taxon>Pseudomonadota</taxon>
        <taxon>Alphaproteobacteria</taxon>
        <taxon>Sphingomonadales</taxon>
        <taxon>Erythrobacteraceae</taxon>
        <taxon>Caenibius</taxon>
    </lineage>
</organism>
<dbReference type="Gene3D" id="3.40.50.720">
    <property type="entry name" value="NAD(P)-binding Rossmann-like Domain"/>
    <property type="match status" value="1"/>
</dbReference>
<evidence type="ECO:0000313" key="4">
    <source>
        <dbReference type="Proteomes" id="UP000016568"/>
    </source>
</evidence>
<dbReference type="eggNOG" id="COG1028">
    <property type="taxonomic scope" value="Bacteria"/>
</dbReference>
<name>U2ZXZ7_9SPHN</name>
<proteinExistence type="inferred from homology"/>
<dbReference type="PANTHER" id="PTHR24321:SF11">
    <property type="entry name" value="BLR0893 PROTEIN"/>
    <property type="match status" value="1"/>
</dbReference>
<dbReference type="KEGG" id="ntd:EGO55_03140"/>
<dbReference type="RefSeq" id="WP_021691077.1">
    <property type="nucleotide sequence ID" value="NZ_BASZ01000008.1"/>
</dbReference>
<sequence length="251" mass="25510">MNDIQGKVALVTGAGGGIGRATAQLFATRGAKVVVADFQADAGNETVALITAAGGTASFVACDVSVPEQVAALVQQVVALYGGLDYAVNNAGIDPEFAPVADWSLEHFDRIMGINLRGVFLCLKEEIALMKGKGGGIVNVGSFASFAGVANKPSYCASKHGVLGLTRAAALQYARDGIRINAVCPGAVQTAILADNVGSLPEGGEDIVAQNHPIGRIATPEEIAESIYWAAVSATYMIGHGLIVDGGLAAG</sequence>
<dbReference type="SUPFAM" id="SSF51735">
    <property type="entry name" value="NAD(P)-binding Rossmann-fold domains"/>
    <property type="match status" value="1"/>
</dbReference>
<dbReference type="Proteomes" id="UP000016568">
    <property type="component" value="Unassembled WGS sequence"/>
</dbReference>
<dbReference type="PANTHER" id="PTHR24321">
    <property type="entry name" value="DEHYDROGENASES, SHORT CHAIN"/>
    <property type="match status" value="1"/>
</dbReference>
<dbReference type="OrthoDB" id="9792355at2"/>
<evidence type="ECO:0000313" key="3">
    <source>
        <dbReference type="EMBL" id="GAD50259.1"/>
    </source>
</evidence>
<comment type="caution">
    <text evidence="3">The sequence shown here is derived from an EMBL/GenBank/DDBJ whole genome shotgun (WGS) entry which is preliminary data.</text>
</comment>
<gene>
    <name evidence="3" type="ORF">NT2_08_00460</name>
</gene>
<dbReference type="NCBIfam" id="NF005559">
    <property type="entry name" value="PRK07231.1"/>
    <property type="match status" value="1"/>
</dbReference>
<keyword evidence="4" id="KW-1185">Reference proteome</keyword>
<reference evidence="3 4" key="1">
    <citation type="submission" date="2013-09" db="EMBL/GenBank/DDBJ databases">
        <title>Whole genome shotgun sequence of Novosphingobium tardaugens NBRC 16725.</title>
        <authorList>
            <person name="Isaki S."/>
            <person name="Hosoyama A."/>
            <person name="Tsuchikane K."/>
            <person name="Katsumata H."/>
            <person name="Ando Y."/>
            <person name="Yamazaki S."/>
            <person name="Fujita N."/>
        </authorList>
    </citation>
    <scope>NUCLEOTIDE SEQUENCE [LARGE SCALE GENOMIC DNA]</scope>
    <source>
        <strain evidence="3 4">NBRC 16725</strain>
    </source>
</reference>